<accession>A0AAJ2NRJ1</accession>
<sequence length="187" mass="21236">MVNANLQLIYSEYKLSQRLLNSIQKVVNKIVREYCLQPVEERHVVTLLKLITTYKRDLDKGLFATTKQYIEILAVLVDHLIYTLTEVGGQVQIAGIGTDLCMITDEDGKVILKKIVVQPDSQIVPVYLQELRKIGLKVCDEGDLTLEVIDIISGKRYTSLQNTGYIQQEAHPYQITNLIADINHFCS</sequence>
<dbReference type="RefSeq" id="WP_323467581.1">
    <property type="nucleotide sequence ID" value="NZ_CP144224.1"/>
</dbReference>
<evidence type="ECO:0000313" key="1">
    <source>
        <dbReference type="EMBL" id="MDV2887109.1"/>
    </source>
</evidence>
<dbReference type="AlphaFoldDB" id="A0AAJ2NRJ1"/>
<comment type="caution">
    <text evidence="1">The sequence shown here is derived from an EMBL/GenBank/DDBJ whole genome shotgun (WGS) entry which is preliminary data.</text>
</comment>
<dbReference type="EMBL" id="JAWJAY010000007">
    <property type="protein sequence ID" value="MDV2887109.1"/>
    <property type="molecule type" value="Genomic_DNA"/>
</dbReference>
<reference evidence="1" key="1">
    <citation type="submission" date="2023-10" db="EMBL/GenBank/DDBJ databases">
        <title>Screening of Alkalihalophilus pseudofirmusBZ-TG-HK211 and Its Alleviation of Salt Stress on Rapeseed Growth.</title>
        <authorList>
            <person name="Zhao B."/>
            <person name="Guo T."/>
        </authorList>
    </citation>
    <scope>NUCLEOTIDE SEQUENCE</scope>
    <source>
        <strain evidence="1">BZ-TG-HK211</strain>
    </source>
</reference>
<evidence type="ECO:0000313" key="2">
    <source>
        <dbReference type="Proteomes" id="UP001285636"/>
    </source>
</evidence>
<organism evidence="1 2">
    <name type="scientific">Alkalihalophilus pseudofirmus</name>
    <name type="common">Bacillus pseudofirmus</name>
    <dbReference type="NCBI Taxonomy" id="79885"/>
    <lineage>
        <taxon>Bacteria</taxon>
        <taxon>Bacillati</taxon>
        <taxon>Bacillota</taxon>
        <taxon>Bacilli</taxon>
        <taxon>Bacillales</taxon>
        <taxon>Bacillaceae</taxon>
        <taxon>Alkalihalophilus</taxon>
    </lineage>
</organism>
<gene>
    <name evidence="1" type="ORF">RYX45_18135</name>
</gene>
<protein>
    <submittedName>
        <fullName evidence="1">Uncharacterized protein</fullName>
    </submittedName>
</protein>
<proteinExistence type="predicted"/>
<name>A0AAJ2NRJ1_ALKPS</name>
<dbReference type="Proteomes" id="UP001285636">
    <property type="component" value="Unassembled WGS sequence"/>
</dbReference>